<feature type="transmembrane region" description="Helical" evidence="1">
    <location>
        <begin position="5"/>
        <end position="24"/>
    </location>
</feature>
<feature type="transmembrane region" description="Helical" evidence="1">
    <location>
        <begin position="69"/>
        <end position="91"/>
    </location>
</feature>
<protein>
    <recommendedName>
        <fullName evidence="4">Oligosaccharide repeat unit polymerase</fullName>
    </recommendedName>
</protein>
<keyword evidence="1" id="KW-0812">Transmembrane</keyword>
<feature type="transmembrane region" description="Helical" evidence="1">
    <location>
        <begin position="180"/>
        <end position="202"/>
    </location>
</feature>
<proteinExistence type="predicted"/>
<feature type="transmembrane region" description="Helical" evidence="1">
    <location>
        <begin position="314"/>
        <end position="334"/>
    </location>
</feature>
<keyword evidence="1" id="KW-1133">Transmembrane helix</keyword>
<evidence type="ECO:0000256" key="1">
    <source>
        <dbReference type="SAM" id="Phobius"/>
    </source>
</evidence>
<sequence>MINPYFCYAFSFIAAIVTYLLGWSDLYPELSWSLLAFLLVTIGFHVYLGTRIRRPGNIFTSIAPFSEKGALRVTLFVYALWACEFMYAGGIPLMKLLLNQPYNYRTFGIPSLHVFIVTFSSFYTVCLFHLYLSSRRRIILVLYLVNLFAAILIYNRGMFLFNLSSSFFLLLMSVNRIPRIWWLALPVSLAVLLYLFGVLGSLRVSREARKPYTTELFMQTGRANHRFVTSHVPREYFWAYIYISSPLANLQHTVNTKDAGDPSVGKLAEMINNELLMDFISKRINTRFHLEPEKENTIPGPFNVSTVYARSFSYWGWAGMFLMACAVAAIPWLYMRTLPATSPFFLSGFSILCTMFLFLAFDNTIRFTGFSFQLLYPFLLHYLSKKFPETQKFFVNNKVTNP</sequence>
<evidence type="ECO:0000313" key="3">
    <source>
        <dbReference type="Proteomes" id="UP001319200"/>
    </source>
</evidence>
<feature type="transmembrane region" description="Helical" evidence="1">
    <location>
        <begin position="111"/>
        <end position="132"/>
    </location>
</feature>
<gene>
    <name evidence="2" type="ORF">KK083_18870</name>
</gene>
<dbReference type="Proteomes" id="UP001319200">
    <property type="component" value="Unassembled WGS sequence"/>
</dbReference>
<feature type="transmembrane region" description="Helical" evidence="1">
    <location>
        <begin position="30"/>
        <end position="48"/>
    </location>
</feature>
<reference evidence="2 3" key="1">
    <citation type="submission" date="2021-05" db="EMBL/GenBank/DDBJ databases">
        <title>A Polyphasic approach of four new species of the genus Ohtaekwangia: Ohtaekwangia histidinii sp. nov., Ohtaekwangia cretensis sp. nov., Ohtaekwangia indiensis sp. nov., Ohtaekwangia reichenbachii sp. nov. from diverse environment.</title>
        <authorList>
            <person name="Octaviana S."/>
        </authorList>
    </citation>
    <scope>NUCLEOTIDE SEQUENCE [LARGE SCALE GENOMIC DNA]</scope>
    <source>
        <strain evidence="2 3">PWU4</strain>
    </source>
</reference>
<dbReference type="EMBL" id="JAHESF010000019">
    <property type="protein sequence ID" value="MBT1698964.1"/>
    <property type="molecule type" value="Genomic_DNA"/>
</dbReference>
<feature type="transmembrane region" description="Helical" evidence="1">
    <location>
        <begin position="139"/>
        <end position="160"/>
    </location>
</feature>
<organism evidence="2 3">
    <name type="scientific">Chryseosolibacter histidini</name>
    <dbReference type="NCBI Taxonomy" id="2782349"/>
    <lineage>
        <taxon>Bacteria</taxon>
        <taxon>Pseudomonadati</taxon>
        <taxon>Bacteroidota</taxon>
        <taxon>Cytophagia</taxon>
        <taxon>Cytophagales</taxon>
        <taxon>Chryseotaleaceae</taxon>
        <taxon>Chryseosolibacter</taxon>
    </lineage>
</organism>
<evidence type="ECO:0000313" key="2">
    <source>
        <dbReference type="EMBL" id="MBT1698964.1"/>
    </source>
</evidence>
<name>A0AAP2GKE9_9BACT</name>
<comment type="caution">
    <text evidence="2">The sequence shown here is derived from an EMBL/GenBank/DDBJ whole genome shotgun (WGS) entry which is preliminary data.</text>
</comment>
<feature type="transmembrane region" description="Helical" evidence="1">
    <location>
        <begin position="340"/>
        <end position="361"/>
    </location>
</feature>
<accession>A0AAP2GKE9</accession>
<evidence type="ECO:0008006" key="4">
    <source>
        <dbReference type="Google" id="ProtNLM"/>
    </source>
</evidence>
<keyword evidence="1" id="KW-0472">Membrane</keyword>
<keyword evidence="3" id="KW-1185">Reference proteome</keyword>
<dbReference type="AlphaFoldDB" id="A0AAP2GKE9"/>
<dbReference type="RefSeq" id="WP_254166164.1">
    <property type="nucleotide sequence ID" value="NZ_JAHESF010000019.1"/>
</dbReference>